<dbReference type="InterPro" id="IPR024042">
    <property type="entry name" value="TM1646-like_dom_sf"/>
</dbReference>
<reference evidence="3 4" key="1">
    <citation type="submission" date="2013-08" db="EMBL/GenBank/DDBJ databases">
        <authorList>
            <person name="Durkin A.S."/>
            <person name="Haft D.R."/>
            <person name="McCorrison J."/>
            <person name="Torralba M."/>
            <person name="Gillis M."/>
            <person name="Haft D.H."/>
            <person name="Methe B."/>
            <person name="Sutton G."/>
            <person name="Nelson K.E."/>
        </authorList>
    </citation>
    <scope>NUCLEOTIDE SEQUENCE [LARGE SCALE GENOMIC DNA]</scope>
    <source>
        <strain evidence="2 4">ATCC 35536</strain>
        <strain evidence="1 3">VPI DR56BR1116</strain>
    </source>
</reference>
<dbReference type="eggNOG" id="COG1728">
    <property type="taxonomic scope" value="Bacteria"/>
</dbReference>
<accession>U2LI62</accession>
<evidence type="ECO:0000313" key="1">
    <source>
        <dbReference type="EMBL" id="ERF60243.1"/>
    </source>
</evidence>
<evidence type="ECO:0000313" key="4">
    <source>
        <dbReference type="Proteomes" id="UP000016646"/>
    </source>
</evidence>
<proteinExistence type="predicted"/>
<organism evidence="1 3">
    <name type="scientific">Treponema socranskii subsp. socranskii VPI DR56BR1116 = ATCC 35536</name>
    <dbReference type="NCBI Taxonomy" id="1125725"/>
    <lineage>
        <taxon>Bacteria</taxon>
        <taxon>Pseudomonadati</taxon>
        <taxon>Spirochaetota</taxon>
        <taxon>Spirochaetia</taxon>
        <taxon>Spirochaetales</taxon>
        <taxon>Treponemataceae</taxon>
        <taxon>Treponema</taxon>
    </lineage>
</organism>
<name>U2LI62_TRESO</name>
<gene>
    <name evidence="2" type="ORF">HMPREF0860_1478</name>
    <name evidence="1" type="ORF">HMPREF1325_2542</name>
</gene>
<dbReference type="EMBL" id="AUZJ01000043">
    <property type="protein sequence ID" value="ERF60243.1"/>
    <property type="molecule type" value="Genomic_DNA"/>
</dbReference>
<dbReference type="SUPFAM" id="SSF158397">
    <property type="entry name" value="TM1646-like"/>
    <property type="match status" value="1"/>
</dbReference>
<dbReference type="Proteomes" id="UP000016412">
    <property type="component" value="Unassembled WGS sequence"/>
</dbReference>
<dbReference type="RefSeq" id="WP_021330642.1">
    <property type="nucleotide sequence ID" value="NZ_AUZJ01000043.1"/>
</dbReference>
<dbReference type="AlphaFoldDB" id="U2LI62"/>
<dbReference type="STRING" id="1125725.HMPREF1325_2542"/>
<dbReference type="Pfam" id="PF03885">
    <property type="entry name" value="DUF327"/>
    <property type="match status" value="1"/>
</dbReference>
<dbReference type="Proteomes" id="UP000016646">
    <property type="component" value="Unassembled WGS sequence"/>
</dbReference>
<evidence type="ECO:0000313" key="3">
    <source>
        <dbReference type="Proteomes" id="UP000016412"/>
    </source>
</evidence>
<evidence type="ECO:0000313" key="2">
    <source>
        <dbReference type="EMBL" id="ERK04128.1"/>
    </source>
</evidence>
<dbReference type="PATRIC" id="fig|1125725.3.peg.1717"/>
<protein>
    <submittedName>
        <fullName evidence="1">PF03885 family protein</fullName>
    </submittedName>
</protein>
<dbReference type="InterPro" id="IPR005585">
    <property type="entry name" value="DUF327"/>
</dbReference>
<keyword evidence="4" id="KW-1185">Reference proteome</keyword>
<sequence>MNTVDPLGQALYFTAVSSAAGEAAKEAKKKKAGAQQSAGIFSAMLKKNEEANELASAGLPSEIAGMSVEDAVVFLKDRVTTAGDKLIDSMTEDAFAEYRRAVSQFMKYVVKYSFEIEELSGRRNRRTNKERIFVQVRIIDEKLNNLAAEILANQADKFLLLKRVEEIRGLLVDVLAS</sequence>
<dbReference type="EMBL" id="AVQI01000028">
    <property type="protein sequence ID" value="ERK04128.1"/>
    <property type="molecule type" value="Genomic_DNA"/>
</dbReference>
<dbReference type="OrthoDB" id="359478at2"/>
<dbReference type="Gene3D" id="1.20.120.490">
    <property type="entry name" value="Hypothetical protein TM1646-like domain"/>
    <property type="match status" value="1"/>
</dbReference>
<comment type="caution">
    <text evidence="1">The sequence shown here is derived from an EMBL/GenBank/DDBJ whole genome shotgun (WGS) entry which is preliminary data.</text>
</comment>